<name>A0A0E2Z4C9_9GAMM</name>
<reference evidence="2 3" key="1">
    <citation type="submission" date="2014-07" db="EMBL/GenBank/DDBJ databases">
        <title>Comparative analysis of Nitrosococcus oceani genome inventories of strains from Pacific and Atlantic gyres.</title>
        <authorList>
            <person name="Lim C.K."/>
            <person name="Wang L."/>
            <person name="Sayavedra-Soto L.A."/>
            <person name="Klotz M.G."/>
        </authorList>
    </citation>
    <scope>NUCLEOTIDE SEQUENCE [LARGE SCALE GENOMIC DNA]</scope>
    <source>
        <strain evidence="2 3">C-27</strain>
    </source>
</reference>
<gene>
    <name evidence="2" type="ORF">IB75_05485</name>
</gene>
<protein>
    <recommendedName>
        <fullName evidence="1">AB hydrolase-1 domain-containing protein</fullName>
    </recommendedName>
</protein>
<dbReference type="InterPro" id="IPR029058">
    <property type="entry name" value="AB_hydrolase_fold"/>
</dbReference>
<dbReference type="SUPFAM" id="SSF53474">
    <property type="entry name" value="alpha/beta-Hydrolases"/>
    <property type="match status" value="1"/>
</dbReference>
<feature type="domain" description="AB hydrolase-1" evidence="1">
    <location>
        <begin position="2"/>
        <end position="98"/>
    </location>
</feature>
<comment type="caution">
    <text evidence="2">The sequence shown here is derived from an EMBL/GenBank/DDBJ whole genome shotgun (WGS) entry which is preliminary data.</text>
</comment>
<evidence type="ECO:0000259" key="1">
    <source>
        <dbReference type="Pfam" id="PF12697"/>
    </source>
</evidence>
<dbReference type="InterPro" id="IPR000073">
    <property type="entry name" value="AB_hydrolase_1"/>
</dbReference>
<dbReference type="EMBL" id="JPGN01000029">
    <property type="protein sequence ID" value="KFI20076.1"/>
    <property type="molecule type" value="Genomic_DNA"/>
</dbReference>
<dbReference type="Proteomes" id="UP000028839">
    <property type="component" value="Unassembled WGS sequence"/>
</dbReference>
<dbReference type="AlphaFoldDB" id="A0A0E2Z4C9"/>
<dbReference type="OrthoDB" id="9789573at2"/>
<evidence type="ECO:0000313" key="3">
    <source>
        <dbReference type="Proteomes" id="UP000028839"/>
    </source>
</evidence>
<dbReference type="Pfam" id="PF12697">
    <property type="entry name" value="Abhydrolase_6"/>
    <property type="match status" value="1"/>
</dbReference>
<dbReference type="HOGENOM" id="CLU_1784855_0_0_6"/>
<accession>A0A0E2Z4C9</accession>
<dbReference type="Gene3D" id="3.40.50.1820">
    <property type="entry name" value="alpha/beta hydrolase"/>
    <property type="match status" value="1"/>
</dbReference>
<proteinExistence type="predicted"/>
<sequence length="145" mass="15463">MFTHCFTCSKDFFAVTRISNTLAQRGVGVLRFDFTGLGNSGGDFSNTNFSSNIADLVQAASFMKAEYQAPRLLIGHSLGGAAAEEIPETLAVATINAPSDPAHVSQLFTTSIPEIENQGEVEVQLVGCSFRIQKQFLDDIGGACP</sequence>
<evidence type="ECO:0000313" key="2">
    <source>
        <dbReference type="EMBL" id="KFI20076.1"/>
    </source>
</evidence>
<organism evidence="2 3">
    <name type="scientific">Nitrosococcus oceani C-27</name>
    <dbReference type="NCBI Taxonomy" id="314279"/>
    <lineage>
        <taxon>Bacteria</taxon>
        <taxon>Pseudomonadati</taxon>
        <taxon>Pseudomonadota</taxon>
        <taxon>Gammaproteobacteria</taxon>
        <taxon>Chromatiales</taxon>
        <taxon>Chromatiaceae</taxon>
        <taxon>Nitrosococcus</taxon>
    </lineage>
</organism>